<dbReference type="Pfam" id="PF00563">
    <property type="entry name" value="EAL"/>
    <property type="match status" value="1"/>
</dbReference>
<dbReference type="PANTHER" id="PTHR44757:SF2">
    <property type="entry name" value="BIOFILM ARCHITECTURE MAINTENANCE PROTEIN MBAA"/>
    <property type="match status" value="1"/>
</dbReference>
<feature type="domain" description="EAL" evidence="2">
    <location>
        <begin position="302"/>
        <end position="552"/>
    </location>
</feature>
<name>A0ABW0SFL1_9RHOB</name>
<evidence type="ECO:0000256" key="1">
    <source>
        <dbReference type="SAM" id="MobiDB-lite"/>
    </source>
</evidence>
<protein>
    <submittedName>
        <fullName evidence="4">Bifunctional diguanylate cyclase/phosphodiesterase</fullName>
    </submittedName>
</protein>
<dbReference type="PANTHER" id="PTHR44757">
    <property type="entry name" value="DIGUANYLATE CYCLASE DGCP"/>
    <property type="match status" value="1"/>
</dbReference>
<dbReference type="InterPro" id="IPR029787">
    <property type="entry name" value="Nucleotide_cyclase"/>
</dbReference>
<dbReference type="InterPro" id="IPR000160">
    <property type="entry name" value="GGDEF_dom"/>
</dbReference>
<evidence type="ECO:0000313" key="4">
    <source>
        <dbReference type="EMBL" id="MFC5567605.1"/>
    </source>
</evidence>
<dbReference type="PROSITE" id="PS50883">
    <property type="entry name" value="EAL"/>
    <property type="match status" value="1"/>
</dbReference>
<dbReference type="Pfam" id="PF00990">
    <property type="entry name" value="GGDEF"/>
    <property type="match status" value="1"/>
</dbReference>
<keyword evidence="5" id="KW-1185">Reference proteome</keyword>
<dbReference type="Gene3D" id="3.20.20.450">
    <property type="entry name" value="EAL domain"/>
    <property type="match status" value="1"/>
</dbReference>
<dbReference type="PROSITE" id="PS50887">
    <property type="entry name" value="GGDEF"/>
    <property type="match status" value="1"/>
</dbReference>
<evidence type="ECO:0000259" key="2">
    <source>
        <dbReference type="PROSITE" id="PS50883"/>
    </source>
</evidence>
<dbReference type="SMART" id="SM00267">
    <property type="entry name" value="GGDEF"/>
    <property type="match status" value="1"/>
</dbReference>
<organism evidence="4 5">
    <name type="scientific">Rubellimicrobium aerolatum</name>
    <dbReference type="NCBI Taxonomy" id="490979"/>
    <lineage>
        <taxon>Bacteria</taxon>
        <taxon>Pseudomonadati</taxon>
        <taxon>Pseudomonadota</taxon>
        <taxon>Alphaproteobacteria</taxon>
        <taxon>Rhodobacterales</taxon>
        <taxon>Roseobacteraceae</taxon>
        <taxon>Rubellimicrobium</taxon>
    </lineage>
</organism>
<dbReference type="RefSeq" id="WP_209842262.1">
    <property type="nucleotide sequence ID" value="NZ_JAGGJP010000015.1"/>
</dbReference>
<gene>
    <name evidence="4" type="ORF">ACFPOC_14425</name>
</gene>
<comment type="caution">
    <text evidence="4">The sequence shown here is derived from an EMBL/GenBank/DDBJ whole genome shotgun (WGS) entry which is preliminary data.</text>
</comment>
<evidence type="ECO:0000313" key="5">
    <source>
        <dbReference type="Proteomes" id="UP001596056"/>
    </source>
</evidence>
<sequence>MLHSTPQMATPPDLAEVLDHVSGGVIVVDARGEVAHANAEARTLLAPGRPDAAAVRDLLARLDARARQGRAASQSDPRSGPQFGPRSGPDSPTLVELASGRVVGGAWKARATGGGVLTLVEMGAHLRTLELAHTDPLTGLSNRAELRRRLGDLLAPPQPRALSVLFIDLDRFKAVNDTLGHPMGDALLGKVADRLRSVTRQDDVVARMGGDEFAIIQPGSSGPEASEALAQRLVEVAGRAYAIEGHVLNIGASIGISMAPADGTDPDDLLKKADLALYGAKAAGRNTFRFFDAGMEARLQARRALELELRKALALRQFRLMYQPQVNLATGQVSGFEALLRWVHPERGVVPPADFVPLAEELGVIVPVGEWVLREACREAASWPEGIGVAVNISPVQFRSPRLFDSVAAALTQSRIDPARLELEITEGALLHDTDVVLEVLNRVRSLGVRVSMDDFGTGYSSLSYLQRFPFDRIKIDQSFVRGPGALDDKTAIVRAIASLGASMGMRTTAEGVETAEQMERMRAEGCTEVQGYLTGRPLSPEDVARRLAQPPLPPGTGTIP</sequence>
<dbReference type="NCBIfam" id="TIGR00254">
    <property type="entry name" value="GGDEF"/>
    <property type="match status" value="1"/>
</dbReference>
<feature type="region of interest" description="Disordered" evidence="1">
    <location>
        <begin position="542"/>
        <end position="561"/>
    </location>
</feature>
<accession>A0ABW0SFL1</accession>
<evidence type="ECO:0000259" key="3">
    <source>
        <dbReference type="PROSITE" id="PS50887"/>
    </source>
</evidence>
<dbReference type="SUPFAM" id="SSF141868">
    <property type="entry name" value="EAL domain-like"/>
    <property type="match status" value="1"/>
</dbReference>
<dbReference type="InterPro" id="IPR035919">
    <property type="entry name" value="EAL_sf"/>
</dbReference>
<dbReference type="InterPro" id="IPR052155">
    <property type="entry name" value="Biofilm_reg_signaling"/>
</dbReference>
<dbReference type="SMART" id="SM00052">
    <property type="entry name" value="EAL"/>
    <property type="match status" value="1"/>
</dbReference>
<dbReference type="InterPro" id="IPR043128">
    <property type="entry name" value="Rev_trsase/Diguanyl_cyclase"/>
</dbReference>
<feature type="domain" description="GGDEF" evidence="3">
    <location>
        <begin position="160"/>
        <end position="293"/>
    </location>
</feature>
<feature type="region of interest" description="Disordered" evidence="1">
    <location>
        <begin position="65"/>
        <end position="93"/>
    </location>
</feature>
<dbReference type="SUPFAM" id="SSF55073">
    <property type="entry name" value="Nucleotide cyclase"/>
    <property type="match status" value="1"/>
</dbReference>
<dbReference type="CDD" id="cd01949">
    <property type="entry name" value="GGDEF"/>
    <property type="match status" value="1"/>
</dbReference>
<dbReference type="Gene3D" id="3.30.70.270">
    <property type="match status" value="1"/>
</dbReference>
<dbReference type="Proteomes" id="UP001596056">
    <property type="component" value="Unassembled WGS sequence"/>
</dbReference>
<reference evidence="5" key="1">
    <citation type="journal article" date="2019" name="Int. J. Syst. Evol. Microbiol.">
        <title>The Global Catalogue of Microorganisms (GCM) 10K type strain sequencing project: providing services to taxonomists for standard genome sequencing and annotation.</title>
        <authorList>
            <consortium name="The Broad Institute Genomics Platform"/>
            <consortium name="The Broad Institute Genome Sequencing Center for Infectious Disease"/>
            <person name="Wu L."/>
            <person name="Ma J."/>
        </authorList>
    </citation>
    <scope>NUCLEOTIDE SEQUENCE [LARGE SCALE GENOMIC DNA]</scope>
    <source>
        <strain evidence="5">KACC 11588</strain>
    </source>
</reference>
<dbReference type="EMBL" id="JBHSNA010000016">
    <property type="protein sequence ID" value="MFC5567605.1"/>
    <property type="molecule type" value="Genomic_DNA"/>
</dbReference>
<dbReference type="InterPro" id="IPR001633">
    <property type="entry name" value="EAL_dom"/>
</dbReference>
<proteinExistence type="predicted"/>
<dbReference type="CDD" id="cd01948">
    <property type="entry name" value="EAL"/>
    <property type="match status" value="1"/>
</dbReference>